<proteinExistence type="predicted"/>
<dbReference type="VEuPathDB" id="FungiDB:FGRAMPH1_01G17315"/>
<reference evidence="2" key="4">
    <citation type="submission" date="2017-01" db="UniProtKB">
        <authorList>
            <consortium name="EnsemblFungi"/>
        </authorList>
    </citation>
    <scope>IDENTIFICATION</scope>
    <source>
        <strain evidence="2">PH-1 / ATCC MYA-4620 / FGSC 9075 / NRRL 31084</strain>
    </source>
</reference>
<reference evidence="2 3" key="2">
    <citation type="journal article" date="2010" name="Nature">
        <title>Comparative genomics reveals mobile pathogenicity chromosomes in Fusarium.</title>
        <authorList>
            <person name="Ma L.J."/>
            <person name="van der Does H.C."/>
            <person name="Borkovich K.A."/>
            <person name="Coleman J.J."/>
            <person name="Daboussi M.J."/>
            <person name="Di Pietro A."/>
            <person name="Dufresne M."/>
            <person name="Freitag M."/>
            <person name="Grabherr M."/>
            <person name="Henrissat B."/>
            <person name="Houterman P.M."/>
            <person name="Kang S."/>
            <person name="Shim W.B."/>
            <person name="Woloshuk C."/>
            <person name="Xie X."/>
            <person name="Xu J.R."/>
            <person name="Antoniw J."/>
            <person name="Baker S.E."/>
            <person name="Bluhm B.H."/>
            <person name="Breakspear A."/>
            <person name="Brown D.W."/>
            <person name="Butchko R.A."/>
            <person name="Chapman S."/>
            <person name="Coulson R."/>
            <person name="Coutinho P.M."/>
            <person name="Danchin E.G."/>
            <person name="Diener A."/>
            <person name="Gale L.R."/>
            <person name="Gardiner D.M."/>
            <person name="Goff S."/>
            <person name="Hammond-Kosack K.E."/>
            <person name="Hilburn K."/>
            <person name="Hua-Van A."/>
            <person name="Jonkers W."/>
            <person name="Kazan K."/>
            <person name="Kodira C.D."/>
            <person name="Koehrsen M."/>
            <person name="Kumar L."/>
            <person name="Lee Y.H."/>
            <person name="Li L."/>
            <person name="Manners J.M."/>
            <person name="Miranda-Saavedra D."/>
            <person name="Mukherjee M."/>
            <person name="Park G."/>
            <person name="Park J."/>
            <person name="Park S.Y."/>
            <person name="Proctor R.H."/>
            <person name="Regev A."/>
            <person name="Ruiz-Roldan M.C."/>
            <person name="Sain D."/>
            <person name="Sakthikumar S."/>
            <person name="Sykes S."/>
            <person name="Schwartz D.C."/>
            <person name="Turgeon B.G."/>
            <person name="Wapinski I."/>
            <person name="Yoder O."/>
            <person name="Young S."/>
            <person name="Zeng Q."/>
            <person name="Zhou S."/>
            <person name="Galagan J."/>
            <person name="Cuomo C.A."/>
            <person name="Kistler H.C."/>
            <person name="Rep M."/>
        </authorList>
    </citation>
    <scope>GENOME REANNOTATION</scope>
    <source>
        <strain evidence="3">ATCC MYA-4620 / CBS 123657 / FGSC 9075 / NRRL 31084 / PH-1</strain>
        <strain evidence="2">PH-1 / ATCC MYA-4620 / FGSC 9075 / NRRL 31084</strain>
    </source>
</reference>
<gene>
    <name evidence="1" type="ORF">FGRAMPH1_01T17315</name>
</gene>
<organism evidence="1 3">
    <name type="scientific">Gibberella zeae (strain ATCC MYA-4620 / CBS 123657 / FGSC 9075 / NRRL 31084 / PH-1)</name>
    <name type="common">Wheat head blight fungus</name>
    <name type="synonym">Fusarium graminearum</name>
    <dbReference type="NCBI Taxonomy" id="229533"/>
    <lineage>
        <taxon>Eukaryota</taxon>
        <taxon>Fungi</taxon>
        <taxon>Dikarya</taxon>
        <taxon>Ascomycota</taxon>
        <taxon>Pezizomycotina</taxon>
        <taxon>Sordariomycetes</taxon>
        <taxon>Hypocreomycetidae</taxon>
        <taxon>Hypocreales</taxon>
        <taxon>Nectriaceae</taxon>
        <taxon>Fusarium</taxon>
    </lineage>
</organism>
<dbReference type="AlphaFoldDB" id="I1S776"/>
<protein>
    <submittedName>
        <fullName evidence="1">Chromosome 3, complete genome</fullName>
    </submittedName>
</protein>
<dbReference type="KEGG" id="fgr:FGSG_12699"/>
<evidence type="ECO:0000313" key="1">
    <source>
        <dbReference type="EMBL" id="CEF87276.1"/>
    </source>
</evidence>
<accession>I1S776</accession>
<dbReference type="RefSeq" id="XP_011323694.1">
    <property type="nucleotide sequence ID" value="XM_011325392.1"/>
</dbReference>
<evidence type="ECO:0000313" key="2">
    <source>
        <dbReference type="EnsemblFungi" id="CEF87276"/>
    </source>
</evidence>
<dbReference type="EMBL" id="HG970334">
    <property type="protein sequence ID" value="CEF87276.1"/>
    <property type="molecule type" value="Genomic_DNA"/>
</dbReference>
<dbReference type="HOGENOM" id="CLU_1885954_0_0_1"/>
<evidence type="ECO:0000313" key="3">
    <source>
        <dbReference type="Proteomes" id="UP000070720"/>
    </source>
</evidence>
<dbReference type="EnsemblFungi" id="CEF87276">
    <property type="protein sequence ID" value="CEF87276"/>
    <property type="gene ID" value="FGRRES_12699"/>
</dbReference>
<keyword evidence="3" id="KW-1185">Reference proteome</keyword>
<reference evidence="1 3" key="3">
    <citation type="journal article" date="2015" name="BMC Genomics">
        <title>The completed genome sequence of the pathogenic ascomycete fungus Fusarium graminearum.</title>
        <authorList>
            <person name="King R."/>
            <person name="Urban M."/>
            <person name="Hammond-Kosack M.C."/>
            <person name="Hassani-Pak K."/>
            <person name="Hammond-Kosack K.E."/>
        </authorList>
    </citation>
    <scope>NUCLEOTIDE SEQUENCE [LARGE SCALE GENOMIC DNA]</scope>
    <source>
        <strain evidence="3">ATCC MYA-4620 / CBS 123657 / FGSC 9075 / NRRL 31084 / PH-1</strain>
        <strain evidence="1">PH-1</strain>
    </source>
</reference>
<dbReference type="InParanoid" id="I1S776"/>
<name>I1S776_GIBZE</name>
<sequence length="135" mass="15268">MPNLAEVSVKLFLSSRSPILSVREPDALLSAGNSGDISWHSPMDAIKRLTMPVEGSDVQLGFRDTGQGQLRRLENFRNILERKRNQSKVQSQLLSDHYGYLTNEMAHLVFFFILPLVHEVTINHTIIPHHSNTPP</sequence>
<dbReference type="Proteomes" id="UP000070720">
    <property type="component" value="Chromosome 3"/>
</dbReference>
<accession>A0A098DZK1</accession>
<reference evidence="2 3" key="1">
    <citation type="journal article" date="2007" name="Science">
        <title>The Fusarium graminearum genome reveals a link between localized polymorphism and pathogen specialization.</title>
        <authorList>
            <person name="Cuomo C.A."/>
            <person name="Gueldener U."/>
            <person name="Xu J.-R."/>
            <person name="Trail F."/>
            <person name="Turgeon B.G."/>
            <person name="Di Pietro A."/>
            <person name="Walton J.D."/>
            <person name="Ma L.-J."/>
            <person name="Baker S.E."/>
            <person name="Rep M."/>
            <person name="Adam G."/>
            <person name="Antoniw J."/>
            <person name="Baldwin T."/>
            <person name="Calvo S.E."/>
            <person name="Chang Y.-L."/>
            <person name="DeCaprio D."/>
            <person name="Gale L.R."/>
            <person name="Gnerre S."/>
            <person name="Goswami R.S."/>
            <person name="Hammond-Kosack K."/>
            <person name="Harris L.J."/>
            <person name="Hilburn K."/>
            <person name="Kennell J.C."/>
            <person name="Kroken S."/>
            <person name="Magnuson J.K."/>
            <person name="Mannhaupt G."/>
            <person name="Mauceli E.W."/>
            <person name="Mewes H.-W."/>
            <person name="Mitterbauer R."/>
            <person name="Muehlbauer G."/>
            <person name="Muensterkoetter M."/>
            <person name="Nelson D."/>
            <person name="O'Donnell K."/>
            <person name="Ouellet T."/>
            <person name="Qi W."/>
            <person name="Quesneville H."/>
            <person name="Roncero M.I.G."/>
            <person name="Seong K.-Y."/>
            <person name="Tetko I.V."/>
            <person name="Urban M."/>
            <person name="Waalwijk C."/>
            <person name="Ward T.J."/>
            <person name="Yao J."/>
            <person name="Birren B.W."/>
            <person name="Kistler H.C."/>
        </authorList>
    </citation>
    <scope>NUCLEOTIDE SEQUENCE [LARGE SCALE GENOMIC DNA]</scope>
    <source>
        <strain evidence="3">ATCC MYA-4620 / CBS 123657 / FGSC 9075 / NRRL 31084 / PH-1</strain>
        <strain evidence="2">PH-1 / ATCC MYA-4620 / FGSC 9075 / NRRL 31084</strain>
    </source>
</reference>